<dbReference type="AlphaFoldDB" id="A0A7Y7YDD6"/>
<dbReference type="EMBL" id="JACAQD010000021">
    <property type="protein sequence ID" value="NWC34328.1"/>
    <property type="molecule type" value="Genomic_DNA"/>
</dbReference>
<evidence type="ECO:0000313" key="1">
    <source>
        <dbReference type="EMBL" id="NWC34328.1"/>
    </source>
</evidence>
<dbReference type="Proteomes" id="UP000520592">
    <property type="component" value="Unassembled WGS sequence"/>
</dbReference>
<accession>A0A7Y7YDD6</accession>
<comment type="caution">
    <text evidence="1">The sequence shown here is derived from an EMBL/GenBank/DDBJ whole genome shotgun (WGS) entry which is preliminary data.</text>
</comment>
<organism evidence="1 2">
    <name type="scientific">Pseudomonas gingeri</name>
    <dbReference type="NCBI Taxonomy" id="117681"/>
    <lineage>
        <taxon>Bacteria</taxon>
        <taxon>Pseudomonadati</taxon>
        <taxon>Pseudomonadota</taxon>
        <taxon>Gammaproteobacteria</taxon>
        <taxon>Pseudomonadales</taxon>
        <taxon>Pseudomonadaceae</taxon>
        <taxon>Pseudomonas</taxon>
    </lineage>
</organism>
<dbReference type="RefSeq" id="WP_177057838.1">
    <property type="nucleotide sequence ID" value="NZ_JACAPB010000012.1"/>
</dbReference>
<proteinExistence type="predicted"/>
<sequence length="92" mass="10429">MARARHPIKVIENVLRHAEECGWRIKVGGSHAWGKMYCPFNSELCRCQDHCATSIWSTPRSSFNHARNLQRVIDGCVMNRADADPLVAPPKE</sequence>
<protein>
    <submittedName>
        <fullName evidence="1">Uncharacterized protein</fullName>
    </submittedName>
</protein>
<evidence type="ECO:0000313" key="2">
    <source>
        <dbReference type="Proteomes" id="UP000520592"/>
    </source>
</evidence>
<name>A0A7Y7YDD6_9PSED</name>
<reference evidence="1 2" key="1">
    <citation type="submission" date="2020-04" db="EMBL/GenBank/DDBJ databases">
        <title>Molecular characterization of pseudomonads from Agaricus bisporus reveal novel blotch 2 pathogens in Western Europe.</title>
        <authorList>
            <person name="Taparia T."/>
            <person name="Krijger M."/>
            <person name="Haynes E."/>
            <person name="Elpinstone J.G."/>
            <person name="Noble R."/>
            <person name="Van Der Wolf J."/>
        </authorList>
    </citation>
    <scope>NUCLEOTIDE SEQUENCE [LARGE SCALE GENOMIC DNA]</scope>
    <source>
        <strain evidence="1 2">IPO3737</strain>
    </source>
</reference>
<gene>
    <name evidence="1" type="ORF">HX876_18225</name>
</gene>